<name>A0A6G1PMN5_CHAAH</name>
<accession>A0A6G1PMN5</accession>
<evidence type="ECO:0000256" key="8">
    <source>
        <dbReference type="SAM" id="MobiDB-lite"/>
    </source>
</evidence>
<dbReference type="GO" id="GO:0000978">
    <property type="term" value="F:RNA polymerase II cis-regulatory region sequence-specific DNA binding"/>
    <property type="evidence" value="ECO:0007669"/>
    <property type="project" value="TreeGrafter"/>
</dbReference>
<feature type="region of interest" description="Disordered" evidence="8">
    <location>
        <begin position="1"/>
        <end position="20"/>
    </location>
</feature>
<protein>
    <submittedName>
        <fullName evidence="10">Krueppel-like factor 10 Transforming growth factor-beta-inducible early growth response protein 1</fullName>
    </submittedName>
</protein>
<dbReference type="FunFam" id="3.30.160.60:FF:000072">
    <property type="entry name" value="zinc finger protein 143 isoform X1"/>
    <property type="match status" value="1"/>
</dbReference>
<dbReference type="Pfam" id="PF00096">
    <property type="entry name" value="zf-C2H2"/>
    <property type="match status" value="2"/>
</dbReference>
<feature type="compositionally biased region" description="Low complexity" evidence="8">
    <location>
        <begin position="51"/>
        <end position="60"/>
    </location>
</feature>
<evidence type="ECO:0000256" key="4">
    <source>
        <dbReference type="ARBA" id="ARBA00022771"/>
    </source>
</evidence>
<keyword evidence="6" id="KW-0539">Nucleus</keyword>
<evidence type="ECO:0000256" key="2">
    <source>
        <dbReference type="ARBA" id="ARBA00022723"/>
    </source>
</evidence>
<dbReference type="PANTHER" id="PTHR23235">
    <property type="entry name" value="KRUEPPEL-LIKE TRANSCRIPTION FACTOR"/>
    <property type="match status" value="1"/>
</dbReference>
<dbReference type="InterPro" id="IPR036236">
    <property type="entry name" value="Znf_C2H2_sf"/>
</dbReference>
<evidence type="ECO:0000256" key="3">
    <source>
        <dbReference type="ARBA" id="ARBA00022737"/>
    </source>
</evidence>
<reference evidence="11" key="2">
    <citation type="submission" date="2019-02" db="EMBL/GenBank/DDBJ databases">
        <title>Opniocepnalus argus Var Kimnra genome.</title>
        <authorList>
            <person name="Zhou C."/>
            <person name="Xiao S."/>
        </authorList>
    </citation>
    <scope>NUCLEOTIDE SEQUENCE [LARGE SCALE GENOMIC DNA]</scope>
</reference>
<feature type="region of interest" description="Disordered" evidence="8">
    <location>
        <begin position="38"/>
        <end position="60"/>
    </location>
</feature>
<proteinExistence type="predicted"/>
<keyword evidence="2" id="KW-0479">Metal-binding</keyword>
<gene>
    <name evidence="10" type="ORF">EXN66_Car007220</name>
</gene>
<feature type="domain" description="C2H2-type" evidence="9">
    <location>
        <begin position="379"/>
        <end position="408"/>
    </location>
</feature>
<dbReference type="GO" id="GO:0008270">
    <property type="term" value="F:zinc ion binding"/>
    <property type="evidence" value="ECO:0007669"/>
    <property type="project" value="UniProtKB-KW"/>
</dbReference>
<dbReference type="CDD" id="cd21572">
    <property type="entry name" value="KLF10_N"/>
    <property type="match status" value="1"/>
</dbReference>
<dbReference type="PROSITE" id="PS00028">
    <property type="entry name" value="ZINC_FINGER_C2H2_1"/>
    <property type="match status" value="3"/>
</dbReference>
<keyword evidence="3" id="KW-0677">Repeat</keyword>
<feature type="region of interest" description="Disordered" evidence="8">
    <location>
        <begin position="193"/>
        <end position="213"/>
    </location>
</feature>
<evidence type="ECO:0000256" key="6">
    <source>
        <dbReference type="ARBA" id="ARBA00023242"/>
    </source>
</evidence>
<evidence type="ECO:0000256" key="5">
    <source>
        <dbReference type="ARBA" id="ARBA00022833"/>
    </source>
</evidence>
<keyword evidence="11" id="KW-1185">Reference proteome</keyword>
<reference evidence="10 11" key="1">
    <citation type="submission" date="2019-02" db="EMBL/GenBank/DDBJ databases">
        <title>Opniocepnalus argus genome.</title>
        <authorList>
            <person name="Zhou C."/>
            <person name="Xiao S."/>
        </authorList>
    </citation>
    <scope>NUCLEOTIDE SEQUENCE [LARGE SCALE GENOMIC DNA]</scope>
    <source>
        <strain evidence="10">OARG1902GOOAL</strain>
        <tissue evidence="10">Muscle</tissue>
    </source>
</reference>
<dbReference type="EMBL" id="CM015718">
    <property type="protein sequence ID" value="KAF3691545.1"/>
    <property type="molecule type" value="Genomic_DNA"/>
</dbReference>
<evidence type="ECO:0000256" key="1">
    <source>
        <dbReference type="ARBA" id="ARBA00004123"/>
    </source>
</evidence>
<dbReference type="PROSITE" id="PS50157">
    <property type="entry name" value="ZINC_FINGER_C2H2_2"/>
    <property type="match status" value="3"/>
</dbReference>
<comment type="subcellular location">
    <subcellularLocation>
        <location evidence="1">Nucleus</location>
    </subcellularLocation>
</comment>
<evidence type="ECO:0000256" key="7">
    <source>
        <dbReference type="PROSITE-ProRule" id="PRU00042"/>
    </source>
</evidence>
<evidence type="ECO:0000313" key="10">
    <source>
        <dbReference type="EMBL" id="KAF3691545.1"/>
    </source>
</evidence>
<dbReference type="SMART" id="SM00355">
    <property type="entry name" value="ZnF_C2H2"/>
    <property type="match status" value="3"/>
</dbReference>
<dbReference type="AlphaFoldDB" id="A0A6G1PMN5"/>
<dbReference type="FunFam" id="3.30.160.60:FF:000018">
    <property type="entry name" value="Krueppel-like factor 15"/>
    <property type="match status" value="1"/>
</dbReference>
<evidence type="ECO:0000313" key="11">
    <source>
        <dbReference type="Proteomes" id="UP000503349"/>
    </source>
</evidence>
<dbReference type="GO" id="GO:0000981">
    <property type="term" value="F:DNA-binding transcription factor activity, RNA polymerase II-specific"/>
    <property type="evidence" value="ECO:0007669"/>
    <property type="project" value="TreeGrafter"/>
</dbReference>
<keyword evidence="4 7" id="KW-0863">Zinc-finger</keyword>
<dbReference type="FunFam" id="3.30.160.60:FF:000926">
    <property type="entry name" value="Kruppel like factor 13"/>
    <property type="match status" value="1"/>
</dbReference>
<organism evidence="10 11">
    <name type="scientific">Channa argus</name>
    <name type="common">Northern snakehead</name>
    <name type="synonym">Ophicephalus argus</name>
    <dbReference type="NCBI Taxonomy" id="215402"/>
    <lineage>
        <taxon>Eukaryota</taxon>
        <taxon>Metazoa</taxon>
        <taxon>Chordata</taxon>
        <taxon>Craniata</taxon>
        <taxon>Vertebrata</taxon>
        <taxon>Euteleostomi</taxon>
        <taxon>Actinopterygii</taxon>
        <taxon>Neopterygii</taxon>
        <taxon>Teleostei</taxon>
        <taxon>Neoteleostei</taxon>
        <taxon>Acanthomorphata</taxon>
        <taxon>Anabantaria</taxon>
        <taxon>Anabantiformes</taxon>
        <taxon>Channoidei</taxon>
        <taxon>Channidae</taxon>
        <taxon>Channa</taxon>
    </lineage>
</organism>
<feature type="domain" description="C2H2-type" evidence="9">
    <location>
        <begin position="349"/>
        <end position="378"/>
    </location>
</feature>
<dbReference type="PANTHER" id="PTHR23235:SF64">
    <property type="entry name" value="KRUEPPEL-LIKE FACTOR 10"/>
    <property type="match status" value="1"/>
</dbReference>
<evidence type="ECO:0000259" key="9">
    <source>
        <dbReference type="PROSITE" id="PS50157"/>
    </source>
</evidence>
<dbReference type="SUPFAM" id="SSF57667">
    <property type="entry name" value="beta-beta-alpha zinc fingers"/>
    <property type="match status" value="2"/>
</dbReference>
<dbReference type="Proteomes" id="UP000503349">
    <property type="component" value="Chromosome 7"/>
</dbReference>
<dbReference type="Gene3D" id="3.30.160.60">
    <property type="entry name" value="Classic Zinc Finger"/>
    <property type="match status" value="3"/>
</dbReference>
<keyword evidence="5" id="KW-0862">Zinc</keyword>
<feature type="domain" description="C2H2-type" evidence="9">
    <location>
        <begin position="409"/>
        <end position="436"/>
    </location>
</feature>
<sequence>MDLVEFQPDIQADSQTSPMGAGDIKAVEALMSMTKHWKTSGHKHLRPLTPSSDSSEDYSGSSRLNLLMETPVCMTPPNSPPHYEATHPASAETLHKPEATESPRCHPTEGTHLRTHTAAFQCTSVIRHTTDGQHCCCNIHPVSKEDRLTQIPTKCSIDSEKIITMQCDSNAATPQKPFVETLTNVVPGNKTQKSLSGLNAKSNTPQSASSIPGVTRVSSVPVYCQVLPVSCLSSSAVQNSVTGSESQQQCLLPALPAITSVQHEQQPALPHAQTPIASHAQVLLIGGQVAKGTVMLLLAQPAVNTLYIQPALVTPGGTRLPAIAPVPSCTPLEQKQSQLQPEMARVRSHVCPHEDCGKTYFKSSHLKAHLRTHTGEKPFRCKWEGCERRFARSDELSRHRRTHTGEKKFACPMCLSRFMRSDHLTKHARRHFAVRKTPCRR</sequence>
<dbReference type="GO" id="GO:0005634">
    <property type="term" value="C:nucleus"/>
    <property type="evidence" value="ECO:0007669"/>
    <property type="project" value="UniProtKB-SubCell"/>
</dbReference>
<dbReference type="InterPro" id="IPR013087">
    <property type="entry name" value="Znf_C2H2_type"/>
</dbReference>